<evidence type="ECO:0000256" key="1">
    <source>
        <dbReference type="ARBA" id="ARBA00022990"/>
    </source>
</evidence>
<feature type="domain" description="AMP-dependent synthetase/ligase" evidence="2">
    <location>
        <begin position="67"/>
        <end position="214"/>
    </location>
</feature>
<dbReference type="PANTHER" id="PTHR24095:SF14">
    <property type="entry name" value="ACETYL-COENZYME A SYNTHETASE 1"/>
    <property type="match status" value="1"/>
</dbReference>
<dbReference type="Pfam" id="PF00501">
    <property type="entry name" value="AMP-binding"/>
    <property type="match status" value="1"/>
</dbReference>
<proteinExistence type="predicted"/>
<keyword evidence="3" id="KW-0436">Ligase</keyword>
<dbReference type="SUPFAM" id="SSF56801">
    <property type="entry name" value="Acetyl-CoA synthetase-like"/>
    <property type="match status" value="1"/>
</dbReference>
<keyword evidence="4" id="KW-1185">Reference proteome</keyword>
<keyword evidence="1" id="KW-0007">Acetylation</keyword>
<dbReference type="PANTHER" id="PTHR24095">
    <property type="entry name" value="ACETYL-COENZYME A SYNTHETASE"/>
    <property type="match status" value="1"/>
</dbReference>
<dbReference type="RefSeq" id="WP_309866678.1">
    <property type="nucleotide sequence ID" value="NZ_JAVDQG010000005.1"/>
</dbReference>
<name>A0ABU1IP84_9BACL</name>
<dbReference type="Proteomes" id="UP001185012">
    <property type="component" value="Unassembled WGS sequence"/>
</dbReference>
<evidence type="ECO:0000259" key="2">
    <source>
        <dbReference type="Pfam" id="PF00501"/>
    </source>
</evidence>
<dbReference type="Gene3D" id="3.30.300.30">
    <property type="match status" value="1"/>
</dbReference>
<evidence type="ECO:0000313" key="3">
    <source>
        <dbReference type="EMBL" id="MDR6226590.1"/>
    </source>
</evidence>
<organism evidence="3 4">
    <name type="scientific">Desmospora profundinema</name>
    <dbReference type="NCBI Taxonomy" id="1571184"/>
    <lineage>
        <taxon>Bacteria</taxon>
        <taxon>Bacillati</taxon>
        <taxon>Bacillota</taxon>
        <taxon>Bacilli</taxon>
        <taxon>Bacillales</taxon>
        <taxon>Thermoactinomycetaceae</taxon>
        <taxon>Desmospora</taxon>
    </lineage>
</organism>
<accession>A0ABU1IP84</accession>
<dbReference type="InterPro" id="IPR000873">
    <property type="entry name" value="AMP-dep_synth/lig_dom"/>
</dbReference>
<dbReference type="GO" id="GO:0016874">
    <property type="term" value="F:ligase activity"/>
    <property type="evidence" value="ECO:0007669"/>
    <property type="project" value="UniProtKB-KW"/>
</dbReference>
<comment type="caution">
    <text evidence="3">The sequence shown here is derived from an EMBL/GenBank/DDBJ whole genome shotgun (WGS) entry which is preliminary data.</text>
</comment>
<dbReference type="InterPro" id="IPR042099">
    <property type="entry name" value="ANL_N_sf"/>
</dbReference>
<dbReference type="Gene3D" id="3.40.50.12780">
    <property type="entry name" value="N-terminal domain of ligase-like"/>
    <property type="match status" value="1"/>
</dbReference>
<evidence type="ECO:0000313" key="4">
    <source>
        <dbReference type="Proteomes" id="UP001185012"/>
    </source>
</evidence>
<gene>
    <name evidence="3" type="ORF">JOE21_002597</name>
</gene>
<sequence length="380" mass="44057">MNVEHEKAWRSLADWLHNHVEKGPDGQTCVQVGNRVPDHLKIPWQLNWDQITHEQRKDWIDQLPDWFAFHTSGHTGKPKRWLRRKEQLLYETHMLAKLCRVAECDAIYTFSPVHHLYGFLFAVLMPVFKGIPIHYLTLGTPTSQWGKKPMIVTIPAALTELERNMESFRTCDQVMVVYSTARLPKTGRNLLDKEVDFSLLELLGSTETGYIAYRRLNCEKDGELWNLAPDMDLVKGGRGKIMLTVTGDRLAYDSAGNRLLTWNTGDIISVYDQNRFFLHGRENRIVKMNGKRINLDEIEERLKGFLPCSDLACVPLECEIRGEDYDLLVVRKHGYPLEVDEIRRKLNNILVSSEQPRQIHIKHEIRRTDTGKLCMGKVLE</sequence>
<protein>
    <submittedName>
        <fullName evidence="3">Acyl-coenzyme A synthetase/AMP-(Fatty) acid ligase</fullName>
    </submittedName>
</protein>
<dbReference type="EMBL" id="JAVDQG010000005">
    <property type="protein sequence ID" value="MDR6226590.1"/>
    <property type="molecule type" value="Genomic_DNA"/>
</dbReference>
<reference evidence="3 4" key="1">
    <citation type="submission" date="2023-07" db="EMBL/GenBank/DDBJ databases">
        <title>Genomic Encyclopedia of Type Strains, Phase IV (KMG-IV): sequencing the most valuable type-strain genomes for metagenomic binning, comparative biology and taxonomic classification.</title>
        <authorList>
            <person name="Goeker M."/>
        </authorList>
    </citation>
    <scope>NUCLEOTIDE SEQUENCE [LARGE SCALE GENOMIC DNA]</scope>
    <source>
        <strain evidence="3 4">DSM 45903</strain>
    </source>
</reference>
<dbReference type="InterPro" id="IPR045851">
    <property type="entry name" value="AMP-bd_C_sf"/>
</dbReference>